<dbReference type="AlphaFoldDB" id="A0A2W4WEJ0"/>
<dbReference type="InterPro" id="IPR027417">
    <property type="entry name" value="P-loop_NTPase"/>
</dbReference>
<reference evidence="2 3" key="1">
    <citation type="submission" date="2018-04" db="EMBL/GenBank/DDBJ databases">
        <authorList>
            <person name="Go L.Y."/>
            <person name="Mitchell J.A."/>
        </authorList>
    </citation>
    <scope>NUCLEOTIDE SEQUENCE [LARGE SCALE GENOMIC DNA]</scope>
    <source>
        <strain evidence="2">ULC066bin1</strain>
    </source>
</reference>
<accession>A0A2W4WEJ0</accession>
<dbReference type="SUPFAM" id="SSF52540">
    <property type="entry name" value="P-loop containing nucleoside triphosphate hydrolases"/>
    <property type="match status" value="1"/>
</dbReference>
<gene>
    <name evidence="2" type="ORF">DCF19_04990</name>
</gene>
<protein>
    <submittedName>
        <fullName evidence="2">NTPase</fullName>
    </submittedName>
</protein>
<dbReference type="Gene3D" id="3.40.50.300">
    <property type="entry name" value="P-loop containing nucleotide triphosphate hydrolases"/>
    <property type="match status" value="1"/>
</dbReference>
<reference evidence="2 3" key="2">
    <citation type="submission" date="2018-06" db="EMBL/GenBank/DDBJ databases">
        <title>Metagenomic assembly of (sub)arctic Cyanobacteria and their associated microbiome from non-axenic cultures.</title>
        <authorList>
            <person name="Baurain D."/>
        </authorList>
    </citation>
    <scope>NUCLEOTIDE SEQUENCE [LARGE SCALE GENOMIC DNA]</scope>
    <source>
        <strain evidence="2">ULC066bin1</strain>
    </source>
</reference>
<dbReference type="Proteomes" id="UP000249467">
    <property type="component" value="Unassembled WGS sequence"/>
</dbReference>
<evidence type="ECO:0000313" key="2">
    <source>
        <dbReference type="EMBL" id="PZO43306.1"/>
    </source>
</evidence>
<evidence type="ECO:0000259" key="1">
    <source>
        <dbReference type="Pfam" id="PF07693"/>
    </source>
</evidence>
<dbReference type="InterPro" id="IPR011646">
    <property type="entry name" value="KAP_P-loop"/>
</dbReference>
<feature type="domain" description="KAP NTPase" evidence="1">
    <location>
        <begin position="12"/>
        <end position="253"/>
    </location>
</feature>
<organism evidence="2 3">
    <name type="scientific">Pseudanabaena frigida</name>
    <dbReference type="NCBI Taxonomy" id="945775"/>
    <lineage>
        <taxon>Bacteria</taxon>
        <taxon>Bacillati</taxon>
        <taxon>Cyanobacteriota</taxon>
        <taxon>Cyanophyceae</taxon>
        <taxon>Pseudanabaenales</taxon>
        <taxon>Pseudanabaenaceae</taxon>
        <taxon>Pseudanabaena</taxon>
    </lineage>
</organism>
<comment type="caution">
    <text evidence="2">The sequence shown here is derived from an EMBL/GenBank/DDBJ whole genome shotgun (WGS) entry which is preliminary data.</text>
</comment>
<proteinExistence type="predicted"/>
<dbReference type="EMBL" id="QBML01000005">
    <property type="protein sequence ID" value="PZO43306.1"/>
    <property type="molecule type" value="Genomic_DNA"/>
</dbReference>
<sequence>MNQPQEPINSNIEKYLDYYCGLSSPKFAVMLKGTWGSGKTWFIEQYLEKLEKSTKHKHLYVSLFGMTKFSDIEDTFFQQLHPVMSSKGMEIAGKLFKGLLKASIKFDLDNDGRDDGSVNLQVPDIPDYLKNVGERILIFDDLERCKIDLVDIFGYINQFLEHQGLKIVIIADESKLESKNHDYKSNKEKLVGKTFNIAPDFENALKSFASEVKEPIIEKFLSDHVDFIKDLYINKANRENLRTLRNMVLDLKRIFACFPPKAKDNPEVLKDILKFLILFSTEISSAKIKSGDIVRLVNEYRHLRAKLSLKAIDNSLSSNKSDETHKDDNVKTLKDIVKENYDLYFKFDLDMVFPTKEWWEKFFDKSLIDSEGLTKHILSKYFPDDRDTSNLEKLYYWRKLSDEKFEDLLGKVELEYANKKFDDIQEIKQVISIYLSLSDKKLIKKNKKEVLSSAIDYVNYLNNIGKIPPTKALSVREMAIEKFNDRGFEGSNLPEFVEFSSYIDSIQESIRIKQLADDAKKLLDIMISDASKFYQMVCQNDKIISEYYAVPIFNQINIEDFTSKLFSMIPEDQASIFVILKERYKIINENNKDLLSEIVWLNKLQEYITKESESKQGKPSGYHLKKLNEDYLDSIIEKLEAEEIKYAKPN</sequence>
<dbReference type="Pfam" id="PF07693">
    <property type="entry name" value="KAP_NTPase"/>
    <property type="match status" value="1"/>
</dbReference>
<evidence type="ECO:0000313" key="3">
    <source>
        <dbReference type="Proteomes" id="UP000249467"/>
    </source>
</evidence>
<name>A0A2W4WEJ0_9CYAN</name>